<dbReference type="EMBL" id="JAPXFL010000006">
    <property type="protein sequence ID" value="KAK9505964.1"/>
    <property type="molecule type" value="Genomic_DNA"/>
</dbReference>
<reference evidence="1 2" key="1">
    <citation type="submission" date="2022-12" db="EMBL/GenBank/DDBJ databases">
        <title>Chromosome-level genome assembly of true bugs.</title>
        <authorList>
            <person name="Ma L."/>
            <person name="Li H."/>
        </authorList>
    </citation>
    <scope>NUCLEOTIDE SEQUENCE [LARGE SCALE GENOMIC DNA]</scope>
    <source>
        <strain evidence="1">Lab_2022b</strain>
    </source>
</reference>
<dbReference type="AlphaFoldDB" id="A0AAW1D7K9"/>
<name>A0AAW1D7K9_9HEMI</name>
<dbReference type="Proteomes" id="UP001461498">
    <property type="component" value="Unassembled WGS sequence"/>
</dbReference>
<evidence type="ECO:0000313" key="1">
    <source>
        <dbReference type="EMBL" id="KAK9505964.1"/>
    </source>
</evidence>
<evidence type="ECO:0008006" key="3">
    <source>
        <dbReference type="Google" id="ProtNLM"/>
    </source>
</evidence>
<gene>
    <name evidence="1" type="ORF">O3M35_009917</name>
</gene>
<evidence type="ECO:0000313" key="2">
    <source>
        <dbReference type="Proteomes" id="UP001461498"/>
    </source>
</evidence>
<comment type="caution">
    <text evidence="1">The sequence shown here is derived from an EMBL/GenBank/DDBJ whole genome shotgun (WGS) entry which is preliminary data.</text>
</comment>
<keyword evidence="2" id="KW-1185">Reference proteome</keyword>
<sequence length="96" mass="11612">MLKFIHSNNLAGQRLNIKLQLNTLRNEEMCFVLQVKWHPFSAFRPSSVLKLLRIRKLSNIRRVYKKFLNWLKPFSTYGGHKICNFEPFCWQHCWSD</sequence>
<protein>
    <recommendedName>
        <fullName evidence="3">Maturase K</fullName>
    </recommendedName>
</protein>
<organism evidence="1 2">
    <name type="scientific">Rhynocoris fuscipes</name>
    <dbReference type="NCBI Taxonomy" id="488301"/>
    <lineage>
        <taxon>Eukaryota</taxon>
        <taxon>Metazoa</taxon>
        <taxon>Ecdysozoa</taxon>
        <taxon>Arthropoda</taxon>
        <taxon>Hexapoda</taxon>
        <taxon>Insecta</taxon>
        <taxon>Pterygota</taxon>
        <taxon>Neoptera</taxon>
        <taxon>Paraneoptera</taxon>
        <taxon>Hemiptera</taxon>
        <taxon>Heteroptera</taxon>
        <taxon>Panheteroptera</taxon>
        <taxon>Cimicomorpha</taxon>
        <taxon>Reduviidae</taxon>
        <taxon>Harpactorinae</taxon>
        <taxon>Harpactorini</taxon>
        <taxon>Rhynocoris</taxon>
    </lineage>
</organism>
<proteinExistence type="predicted"/>
<accession>A0AAW1D7K9</accession>